<dbReference type="EMBL" id="GEDC01014514">
    <property type="protein sequence ID" value="JAS22784.1"/>
    <property type="molecule type" value="Transcribed_RNA"/>
</dbReference>
<feature type="region of interest" description="Disordered" evidence="6">
    <location>
        <begin position="261"/>
        <end position="308"/>
    </location>
</feature>
<feature type="transmembrane region" description="Helical" evidence="7">
    <location>
        <begin position="200"/>
        <end position="223"/>
    </location>
</feature>
<comment type="similarity">
    <text evidence="2">Belongs to the GDT1 family.</text>
</comment>
<feature type="transmembrane region" description="Helical" evidence="7">
    <location>
        <begin position="17"/>
        <end position="38"/>
    </location>
</feature>
<evidence type="ECO:0000313" key="11">
    <source>
        <dbReference type="EMBL" id="JAS28837.1"/>
    </source>
</evidence>
<dbReference type="GO" id="GO:0005794">
    <property type="term" value="C:Golgi apparatus"/>
    <property type="evidence" value="ECO:0007669"/>
    <property type="project" value="TreeGrafter"/>
</dbReference>
<gene>
    <name evidence="10" type="ORF">g.35737</name>
    <name evidence="8" type="ORF">g.35738</name>
    <name evidence="9" type="ORF">g.35739</name>
    <name evidence="11" type="ORF">g.35740</name>
</gene>
<evidence type="ECO:0000313" key="9">
    <source>
        <dbReference type="EMBL" id="JAS12386.1"/>
    </source>
</evidence>
<dbReference type="PANTHER" id="PTHR12608">
    <property type="entry name" value="TRANSMEMBRANE PROTEIN HTP-1 RELATED"/>
    <property type="match status" value="1"/>
</dbReference>
<dbReference type="EMBL" id="GEDC01029093">
    <property type="protein sequence ID" value="JAS08205.1"/>
    <property type="molecule type" value="Transcribed_RNA"/>
</dbReference>
<proteinExistence type="inferred from homology"/>
<evidence type="ECO:0000256" key="4">
    <source>
        <dbReference type="ARBA" id="ARBA00022989"/>
    </source>
</evidence>
<evidence type="ECO:0000256" key="7">
    <source>
        <dbReference type="SAM" id="Phobius"/>
    </source>
</evidence>
<reference evidence="10" key="1">
    <citation type="submission" date="2015-12" db="EMBL/GenBank/DDBJ databases">
        <title>De novo transcriptome assembly of four potential Pierce s Disease insect vectors from Arizona vineyards.</title>
        <authorList>
            <person name="Tassone E.E."/>
        </authorList>
    </citation>
    <scope>NUCLEOTIDE SEQUENCE</scope>
</reference>
<evidence type="ECO:0000313" key="10">
    <source>
        <dbReference type="EMBL" id="JAS22784.1"/>
    </source>
</evidence>
<feature type="transmembrane region" description="Helical" evidence="7">
    <location>
        <begin position="363"/>
        <end position="383"/>
    </location>
</feature>
<dbReference type="GO" id="GO:0005384">
    <property type="term" value="F:manganese ion transmembrane transporter activity"/>
    <property type="evidence" value="ECO:0007669"/>
    <property type="project" value="TreeGrafter"/>
</dbReference>
<name>A0A1B6DAR6_9HEMI</name>
<evidence type="ECO:0000256" key="3">
    <source>
        <dbReference type="ARBA" id="ARBA00022692"/>
    </source>
</evidence>
<dbReference type="AlphaFoldDB" id="A0A1B6DAR6"/>
<evidence type="ECO:0000256" key="1">
    <source>
        <dbReference type="ARBA" id="ARBA00004141"/>
    </source>
</evidence>
<feature type="compositionally biased region" description="Basic and acidic residues" evidence="6">
    <location>
        <begin position="261"/>
        <end position="285"/>
    </location>
</feature>
<comment type="subcellular location">
    <subcellularLocation>
        <location evidence="1">Membrane</location>
        <topology evidence="1">Multi-pass membrane protein</topology>
    </subcellularLocation>
</comment>
<keyword evidence="3 7" id="KW-0812">Transmembrane</keyword>
<dbReference type="PANTHER" id="PTHR12608:SF1">
    <property type="entry name" value="TRANSMEMBRANE PROTEIN 165"/>
    <property type="match status" value="1"/>
</dbReference>
<evidence type="ECO:0000256" key="5">
    <source>
        <dbReference type="ARBA" id="ARBA00023136"/>
    </source>
</evidence>
<protein>
    <recommendedName>
        <fullName evidence="12">GDT1 family protein</fullName>
    </recommendedName>
</protein>
<dbReference type="GO" id="GO:0032468">
    <property type="term" value="P:Golgi calcium ion homeostasis"/>
    <property type="evidence" value="ECO:0007669"/>
    <property type="project" value="TreeGrafter"/>
</dbReference>
<keyword evidence="4 7" id="KW-1133">Transmembrane helix</keyword>
<dbReference type="GO" id="GO:0016020">
    <property type="term" value="C:membrane"/>
    <property type="evidence" value="ECO:0007669"/>
    <property type="project" value="UniProtKB-SubCell"/>
</dbReference>
<dbReference type="EMBL" id="GEDC01008461">
    <property type="protein sequence ID" value="JAS28837.1"/>
    <property type="molecule type" value="Transcribed_RNA"/>
</dbReference>
<evidence type="ECO:0000256" key="2">
    <source>
        <dbReference type="ARBA" id="ARBA00009190"/>
    </source>
</evidence>
<keyword evidence="5 7" id="KW-0472">Membrane</keyword>
<evidence type="ECO:0000256" key="6">
    <source>
        <dbReference type="SAM" id="MobiDB-lite"/>
    </source>
</evidence>
<evidence type="ECO:0000313" key="8">
    <source>
        <dbReference type="EMBL" id="JAS08205.1"/>
    </source>
</evidence>
<dbReference type="InterPro" id="IPR001727">
    <property type="entry name" value="GDT1-like"/>
</dbReference>
<sequence length="415" mass="46321">MLSAVQQYKRTRSSQRFLLTSATMTAYVLALFCVLITATTTQLVPDYVDFVEDESLDLDTLYYEDEIYANEEDIVLDETTNLDEEEENVVLDEEELVLNESDAEFDGEGSENDGEDQMPEIVEDGLPPDIPSAVNLKTIEHLYTKLHSFVTKFNVTSDEEEEDSHEHAFATSFFVTVMSELGDRSFFMVAILAMHHSRTLTFIGATVGQTIMTLVAVSFGFAVSFIPEFYTQWASIIIMTFFGLKMIKDSFNMDDSVNKKDEHTEVQKDESVNNNEKSKDCKLDENENTDTTQGSITENNNDEKKLDSKMNGIVPHVKTHENEKPPEYTKGVMLQATTLCLMGEWGDKSQIATILLASNEDPYVVATGGILGHILCNVLAVFGGRMLASKFPAKFVTQMGGVFFLLAAASTIVFS</sequence>
<feature type="transmembrane region" description="Helical" evidence="7">
    <location>
        <begin position="395"/>
        <end position="414"/>
    </location>
</feature>
<feature type="transmembrane region" description="Helical" evidence="7">
    <location>
        <begin position="229"/>
        <end position="247"/>
    </location>
</feature>
<dbReference type="EMBL" id="GEDC01024912">
    <property type="protein sequence ID" value="JAS12386.1"/>
    <property type="molecule type" value="Transcribed_RNA"/>
</dbReference>
<organism evidence="10">
    <name type="scientific">Clastoptera arizonana</name>
    <name type="common">Arizona spittle bug</name>
    <dbReference type="NCBI Taxonomy" id="38151"/>
    <lineage>
        <taxon>Eukaryota</taxon>
        <taxon>Metazoa</taxon>
        <taxon>Ecdysozoa</taxon>
        <taxon>Arthropoda</taxon>
        <taxon>Hexapoda</taxon>
        <taxon>Insecta</taxon>
        <taxon>Pterygota</taxon>
        <taxon>Neoptera</taxon>
        <taxon>Paraneoptera</taxon>
        <taxon>Hemiptera</taxon>
        <taxon>Auchenorrhyncha</taxon>
        <taxon>Cercopoidea</taxon>
        <taxon>Clastopteridae</taxon>
        <taxon>Clastoptera</taxon>
    </lineage>
</organism>
<evidence type="ECO:0008006" key="12">
    <source>
        <dbReference type="Google" id="ProtNLM"/>
    </source>
</evidence>
<dbReference type="GO" id="GO:0015085">
    <property type="term" value="F:calcium ion transmembrane transporter activity"/>
    <property type="evidence" value="ECO:0007669"/>
    <property type="project" value="TreeGrafter"/>
</dbReference>
<dbReference type="Pfam" id="PF01169">
    <property type="entry name" value="GDT1"/>
    <property type="match status" value="2"/>
</dbReference>
<accession>A0A1B6DAR6</accession>
<dbReference type="GO" id="GO:0032472">
    <property type="term" value="P:Golgi calcium ion transport"/>
    <property type="evidence" value="ECO:0007669"/>
    <property type="project" value="TreeGrafter"/>
</dbReference>
<feature type="compositionally biased region" description="Polar residues" evidence="6">
    <location>
        <begin position="289"/>
        <end position="299"/>
    </location>
</feature>